<gene>
    <name evidence="2" type="ORF">GALL_103330</name>
</gene>
<reference evidence="2" key="1">
    <citation type="submission" date="2016-10" db="EMBL/GenBank/DDBJ databases">
        <title>Sequence of Gallionella enrichment culture.</title>
        <authorList>
            <person name="Poehlein A."/>
            <person name="Muehling M."/>
            <person name="Daniel R."/>
        </authorList>
    </citation>
    <scope>NUCLEOTIDE SEQUENCE</scope>
</reference>
<proteinExistence type="predicted"/>
<dbReference type="AlphaFoldDB" id="A0A1J5T1E9"/>
<evidence type="ECO:0000313" key="2">
    <source>
        <dbReference type="EMBL" id="OIR07668.1"/>
    </source>
</evidence>
<dbReference type="Pfam" id="PF24390">
    <property type="entry name" value="PRTase-CE"/>
    <property type="match status" value="1"/>
</dbReference>
<comment type="caution">
    <text evidence="2">The sequence shown here is derived from an EMBL/GenBank/DDBJ whole genome shotgun (WGS) entry which is preliminary data.</text>
</comment>
<feature type="domain" description="PRTase-CE" evidence="1">
    <location>
        <begin position="77"/>
        <end position="269"/>
    </location>
</feature>
<protein>
    <recommendedName>
        <fullName evidence="1">PRTase-CE domain-containing protein</fullName>
    </recommendedName>
</protein>
<sequence>MSDRVSLSDVTRLRALFSEKEWNSYPNETFVFNNLCKLMDNLTKEQSDLIFELTNDFLWLSGSEYEGRFNQILNFMFEKIDFSKCHFIYLIPVSQVKDRNKIKSASHCVYVFKNLLSMNRNYSNTKKEIIEDYELLNKTNFKNDGTELIFFVDDFVGTGDTFSDCWLDITKNETININNSVLISLVLLEEGHRYITERFGLPIYYSELCRKGITDKYAANELEEKYNIMKVIESHCKPGKFTFGYKQSEALVSMSRTPNNTFPVFWKKSVIKRNEIEPPFPRL</sequence>
<dbReference type="EMBL" id="MLJW01000036">
    <property type="protein sequence ID" value="OIR07668.1"/>
    <property type="molecule type" value="Genomic_DNA"/>
</dbReference>
<evidence type="ECO:0000259" key="1">
    <source>
        <dbReference type="Pfam" id="PF24390"/>
    </source>
</evidence>
<name>A0A1J5T1E9_9ZZZZ</name>
<organism evidence="2">
    <name type="scientific">mine drainage metagenome</name>
    <dbReference type="NCBI Taxonomy" id="410659"/>
    <lineage>
        <taxon>unclassified sequences</taxon>
        <taxon>metagenomes</taxon>
        <taxon>ecological metagenomes</taxon>
    </lineage>
</organism>
<dbReference type="InterPro" id="IPR056920">
    <property type="entry name" value="PRTase-CE"/>
</dbReference>
<accession>A0A1J5T1E9</accession>